<evidence type="ECO:0000313" key="2">
    <source>
        <dbReference type="EMBL" id="KAF2295268.1"/>
    </source>
</evidence>
<keyword evidence="3" id="KW-1185">Reference proteome</keyword>
<comment type="caution">
    <text evidence="2">The sequence shown here is derived from an EMBL/GenBank/DDBJ whole genome shotgun (WGS) entry which is preliminary data.</text>
</comment>
<evidence type="ECO:0000256" key="1">
    <source>
        <dbReference type="SAM" id="MobiDB-lite"/>
    </source>
</evidence>
<feature type="compositionally biased region" description="Polar residues" evidence="1">
    <location>
        <begin position="70"/>
        <end position="80"/>
    </location>
</feature>
<dbReference type="EMBL" id="JAAGAX010000013">
    <property type="protein sequence ID" value="KAF2295268.1"/>
    <property type="molecule type" value="Genomic_DNA"/>
</dbReference>
<organism evidence="2 3">
    <name type="scientific">Hevea brasiliensis</name>
    <name type="common">Para rubber tree</name>
    <name type="synonym">Siphonia brasiliensis</name>
    <dbReference type="NCBI Taxonomy" id="3981"/>
    <lineage>
        <taxon>Eukaryota</taxon>
        <taxon>Viridiplantae</taxon>
        <taxon>Streptophyta</taxon>
        <taxon>Embryophyta</taxon>
        <taxon>Tracheophyta</taxon>
        <taxon>Spermatophyta</taxon>
        <taxon>Magnoliopsida</taxon>
        <taxon>eudicotyledons</taxon>
        <taxon>Gunneridae</taxon>
        <taxon>Pentapetalae</taxon>
        <taxon>rosids</taxon>
        <taxon>fabids</taxon>
        <taxon>Malpighiales</taxon>
        <taxon>Euphorbiaceae</taxon>
        <taxon>Crotonoideae</taxon>
        <taxon>Micrandreae</taxon>
        <taxon>Hevea</taxon>
    </lineage>
</organism>
<name>A0A6A6L4R0_HEVBR</name>
<dbReference type="Proteomes" id="UP000467840">
    <property type="component" value="Chromosome 7"/>
</dbReference>
<proteinExistence type="predicted"/>
<evidence type="ECO:0000313" key="3">
    <source>
        <dbReference type="Proteomes" id="UP000467840"/>
    </source>
</evidence>
<reference evidence="2 3" key="1">
    <citation type="journal article" date="2020" name="Mol. Plant">
        <title>The Chromosome-Based Rubber Tree Genome Provides New Insights into Spurge Genome Evolution and Rubber Biosynthesis.</title>
        <authorList>
            <person name="Liu J."/>
            <person name="Shi C."/>
            <person name="Shi C.C."/>
            <person name="Li W."/>
            <person name="Zhang Q.J."/>
            <person name="Zhang Y."/>
            <person name="Li K."/>
            <person name="Lu H.F."/>
            <person name="Shi C."/>
            <person name="Zhu S.T."/>
            <person name="Xiao Z.Y."/>
            <person name="Nan H."/>
            <person name="Yue Y."/>
            <person name="Zhu X.G."/>
            <person name="Wu Y."/>
            <person name="Hong X.N."/>
            <person name="Fan G.Y."/>
            <person name="Tong Y."/>
            <person name="Zhang D."/>
            <person name="Mao C.L."/>
            <person name="Liu Y.L."/>
            <person name="Hao S.J."/>
            <person name="Liu W.Q."/>
            <person name="Lv M.Q."/>
            <person name="Zhang H.B."/>
            <person name="Liu Y."/>
            <person name="Hu-Tang G.R."/>
            <person name="Wang J.P."/>
            <person name="Wang J.H."/>
            <person name="Sun Y.H."/>
            <person name="Ni S.B."/>
            <person name="Chen W.B."/>
            <person name="Zhang X.C."/>
            <person name="Jiao Y.N."/>
            <person name="Eichler E.E."/>
            <person name="Li G.H."/>
            <person name="Liu X."/>
            <person name="Gao L.Z."/>
        </authorList>
    </citation>
    <scope>NUCLEOTIDE SEQUENCE [LARGE SCALE GENOMIC DNA]</scope>
    <source>
        <strain evidence="3">cv. GT1</strain>
        <tissue evidence="2">Leaf</tissue>
    </source>
</reference>
<feature type="region of interest" description="Disordered" evidence="1">
    <location>
        <begin position="66"/>
        <end position="89"/>
    </location>
</feature>
<accession>A0A6A6L4R0</accession>
<dbReference type="AlphaFoldDB" id="A0A6A6L4R0"/>
<sequence>MTRVHQGPSDIYQIIGVTREAQHSQRNICLRRAPADEQLGAGLVLSLESAPVMHQPLSVAVSGLKASVGPSDTHQTISERQGSDYPRHKGDPIAARQRELLVRADNARPFDIPLRPGLTIQAEIQNSAHPELPEIEELEELMIEYRRGLAGVVIEAHMKRPNGINLRWIQNNEVSTHASVHDGHPVMVQMHQSNSSINNDNPVQLQDSLAEDDLPSNGMSNGMDKFTSSVNTQTLVQSQDLLAELPSSPVASTGIV</sequence>
<protein>
    <submittedName>
        <fullName evidence="2">Uncharacterized protein</fullName>
    </submittedName>
</protein>
<gene>
    <name evidence="2" type="ORF">GH714_032383</name>
</gene>